<dbReference type="EC" id="5.3.1.8" evidence="4"/>
<comment type="caution">
    <text evidence="12">The sequence shown here is derived from an EMBL/GenBank/DDBJ whole genome shotgun (WGS) entry which is preliminary data.</text>
</comment>
<dbReference type="InterPro" id="IPR051804">
    <property type="entry name" value="Carb_Metab_Reg_Kinase/Isom"/>
</dbReference>
<dbReference type="NCBIfam" id="TIGR00218">
    <property type="entry name" value="manA"/>
    <property type="match status" value="1"/>
</dbReference>
<comment type="similarity">
    <text evidence="3">Belongs to the mannose-6-phosphate isomerase type 1 family.</text>
</comment>
<evidence type="ECO:0000256" key="8">
    <source>
        <dbReference type="ARBA" id="ARBA00029741"/>
    </source>
</evidence>
<evidence type="ECO:0000256" key="6">
    <source>
        <dbReference type="ARBA" id="ARBA00022833"/>
    </source>
</evidence>
<comment type="catalytic activity">
    <reaction evidence="1">
        <text>D-mannose 6-phosphate = D-fructose 6-phosphate</text>
        <dbReference type="Rhea" id="RHEA:12356"/>
        <dbReference type="ChEBI" id="CHEBI:58735"/>
        <dbReference type="ChEBI" id="CHEBI:61527"/>
        <dbReference type="EC" id="5.3.1.8"/>
    </reaction>
</comment>
<evidence type="ECO:0000313" key="13">
    <source>
        <dbReference type="Proteomes" id="UP001519271"/>
    </source>
</evidence>
<accession>A0ABS4G402</accession>
<feature type="domain" description="Phosphomannose isomerase type I catalytic" evidence="10">
    <location>
        <begin position="6"/>
        <end position="106"/>
    </location>
</feature>
<evidence type="ECO:0000256" key="4">
    <source>
        <dbReference type="ARBA" id="ARBA00011956"/>
    </source>
</evidence>
<dbReference type="GO" id="GO:0004476">
    <property type="term" value="F:mannose-6-phosphate isomerase activity"/>
    <property type="evidence" value="ECO:0007669"/>
    <property type="project" value="UniProtKB-EC"/>
</dbReference>
<proteinExistence type="inferred from homology"/>
<dbReference type="RefSeq" id="WP_209459483.1">
    <property type="nucleotide sequence ID" value="NZ_JAGGKC010000013.1"/>
</dbReference>
<evidence type="ECO:0000256" key="1">
    <source>
        <dbReference type="ARBA" id="ARBA00000757"/>
    </source>
</evidence>
<dbReference type="InterPro" id="IPR014628">
    <property type="entry name" value="Man6P_isomerase_Firm_short"/>
</dbReference>
<keyword evidence="7 12" id="KW-0413">Isomerase</keyword>
<keyword evidence="6" id="KW-0862">Zinc</keyword>
<dbReference type="PANTHER" id="PTHR42742">
    <property type="entry name" value="TRANSCRIPTIONAL REPRESSOR MPRA"/>
    <property type="match status" value="1"/>
</dbReference>
<dbReference type="Pfam" id="PF21621">
    <property type="entry name" value="MPI_cupin_dom"/>
    <property type="match status" value="1"/>
</dbReference>
<keyword evidence="13" id="KW-1185">Reference proteome</keyword>
<evidence type="ECO:0000313" key="12">
    <source>
        <dbReference type="EMBL" id="MBP1919275.1"/>
    </source>
</evidence>
<evidence type="ECO:0000259" key="11">
    <source>
        <dbReference type="Pfam" id="PF21621"/>
    </source>
</evidence>
<dbReference type="SUPFAM" id="SSF51182">
    <property type="entry name" value="RmlC-like cupins"/>
    <property type="match status" value="1"/>
</dbReference>
<reference evidence="12 13" key="1">
    <citation type="submission" date="2021-03" db="EMBL/GenBank/DDBJ databases">
        <title>Genomic Encyclopedia of Type Strains, Phase IV (KMG-IV): sequencing the most valuable type-strain genomes for metagenomic binning, comparative biology and taxonomic classification.</title>
        <authorList>
            <person name="Goeker M."/>
        </authorList>
    </citation>
    <scope>NUCLEOTIDE SEQUENCE [LARGE SCALE GENOMIC DNA]</scope>
    <source>
        <strain evidence="12 13">DSM 6139</strain>
    </source>
</reference>
<comment type="cofactor">
    <cofactor evidence="2">
        <name>Zn(2+)</name>
        <dbReference type="ChEBI" id="CHEBI:29105"/>
    </cofactor>
</comment>
<feature type="domain" description="Mannose-6-phosphate isomerase cupin" evidence="11">
    <location>
        <begin position="238"/>
        <end position="308"/>
    </location>
</feature>
<evidence type="ECO:0000256" key="9">
    <source>
        <dbReference type="ARBA" id="ARBA00030762"/>
    </source>
</evidence>
<evidence type="ECO:0000256" key="5">
    <source>
        <dbReference type="ARBA" id="ARBA00022723"/>
    </source>
</evidence>
<dbReference type="InterPro" id="IPR011051">
    <property type="entry name" value="RmlC_Cupin_sf"/>
</dbReference>
<organism evidence="12 13">
    <name type="scientific">Youngiibacter multivorans</name>
    <dbReference type="NCBI Taxonomy" id="937251"/>
    <lineage>
        <taxon>Bacteria</taxon>
        <taxon>Bacillati</taxon>
        <taxon>Bacillota</taxon>
        <taxon>Clostridia</taxon>
        <taxon>Eubacteriales</taxon>
        <taxon>Clostridiaceae</taxon>
        <taxon>Youngiibacter</taxon>
    </lineage>
</organism>
<keyword evidence="5" id="KW-0479">Metal-binding</keyword>
<dbReference type="InterPro" id="IPR014710">
    <property type="entry name" value="RmlC-like_jellyroll"/>
</dbReference>
<evidence type="ECO:0000256" key="7">
    <source>
        <dbReference type="ARBA" id="ARBA00023235"/>
    </source>
</evidence>
<evidence type="ECO:0000256" key="3">
    <source>
        <dbReference type="ARBA" id="ARBA00010772"/>
    </source>
</evidence>
<dbReference type="Gene3D" id="2.60.120.10">
    <property type="entry name" value="Jelly Rolls"/>
    <property type="match status" value="2"/>
</dbReference>
<evidence type="ECO:0000256" key="2">
    <source>
        <dbReference type="ARBA" id="ARBA00001947"/>
    </source>
</evidence>
<dbReference type="EMBL" id="JAGGKC010000013">
    <property type="protein sequence ID" value="MBP1919275.1"/>
    <property type="molecule type" value="Genomic_DNA"/>
</dbReference>
<dbReference type="PIRSF" id="PIRSF036894">
    <property type="entry name" value="PMI_Firm_short"/>
    <property type="match status" value="1"/>
</dbReference>
<dbReference type="CDD" id="cd07010">
    <property type="entry name" value="cupin_PMI_type_I_N_bac"/>
    <property type="match status" value="1"/>
</dbReference>
<dbReference type="Proteomes" id="UP001519271">
    <property type="component" value="Unassembled WGS sequence"/>
</dbReference>
<dbReference type="InterPro" id="IPR046457">
    <property type="entry name" value="PMI_typeI_cat"/>
</dbReference>
<protein>
    <recommendedName>
        <fullName evidence="4">mannose-6-phosphate isomerase</fullName>
        <ecNumber evidence="4">5.3.1.8</ecNumber>
    </recommendedName>
    <alternativeName>
        <fullName evidence="8">Phosphohexomutase</fullName>
    </alternativeName>
    <alternativeName>
        <fullName evidence="9">Phosphomannose isomerase</fullName>
    </alternativeName>
</protein>
<name>A0ABS4G402_9CLOT</name>
<evidence type="ECO:0000259" key="10">
    <source>
        <dbReference type="Pfam" id="PF20511"/>
    </source>
</evidence>
<dbReference type="PANTHER" id="PTHR42742:SF3">
    <property type="entry name" value="FRUCTOKINASE"/>
    <property type="match status" value="1"/>
</dbReference>
<gene>
    <name evidence="12" type="ORF">J2Z34_001764</name>
</gene>
<dbReference type="InterPro" id="IPR001250">
    <property type="entry name" value="Man6P_Isoase-1"/>
</dbReference>
<sequence length="309" mass="34787">MQEILMLDPIFVSRLWGGERIKEHFGYQIQDSNIGECWAISAHKNGDCKIKNGLLKGNTLSSVYSEHRELFGNSKDPVFPLLTKIIDASDDLSIQVHPDDEFAKEVENDLGKTECWYIIDCNDDARIVYGHNAGTREELNQMLDNGEWESLMNSIPIKPGDFFYVPAGTVHAICKGTLILETQQSSDTTYRIYDYDRVDENGIKRQLHFDKAKSVISVDKTEKSPNPTTFVQENCVRTVYVASEFFTVEKWIIDGPFNMESSNYKLFSVLNGTGTINGSEISKGDHFILTSAASSIELDGNLELIVSFV</sequence>
<dbReference type="Pfam" id="PF20511">
    <property type="entry name" value="PMI_typeI_cat"/>
    <property type="match status" value="1"/>
</dbReference>
<dbReference type="InterPro" id="IPR049071">
    <property type="entry name" value="MPI_cupin_dom"/>
</dbReference>